<keyword evidence="1" id="KW-0808">Transferase</keyword>
<organism evidence="1 2">
    <name type="scientific">Trifolium medium</name>
    <dbReference type="NCBI Taxonomy" id="97028"/>
    <lineage>
        <taxon>Eukaryota</taxon>
        <taxon>Viridiplantae</taxon>
        <taxon>Streptophyta</taxon>
        <taxon>Embryophyta</taxon>
        <taxon>Tracheophyta</taxon>
        <taxon>Spermatophyta</taxon>
        <taxon>Magnoliopsida</taxon>
        <taxon>eudicotyledons</taxon>
        <taxon>Gunneridae</taxon>
        <taxon>Pentapetalae</taxon>
        <taxon>rosids</taxon>
        <taxon>fabids</taxon>
        <taxon>Fabales</taxon>
        <taxon>Fabaceae</taxon>
        <taxon>Papilionoideae</taxon>
        <taxon>50 kb inversion clade</taxon>
        <taxon>NPAAA clade</taxon>
        <taxon>Hologalegina</taxon>
        <taxon>IRL clade</taxon>
        <taxon>Trifolieae</taxon>
        <taxon>Trifolium</taxon>
    </lineage>
</organism>
<dbReference type="Proteomes" id="UP000265520">
    <property type="component" value="Unassembled WGS sequence"/>
</dbReference>
<proteinExistence type="predicted"/>
<evidence type="ECO:0000313" key="1">
    <source>
        <dbReference type="EMBL" id="MCI70738.1"/>
    </source>
</evidence>
<dbReference type="SUPFAM" id="SSF53756">
    <property type="entry name" value="UDP-Glycosyltransferase/glycogen phosphorylase"/>
    <property type="match status" value="1"/>
</dbReference>
<name>A0A392UCG4_9FABA</name>
<evidence type="ECO:0000313" key="2">
    <source>
        <dbReference type="Proteomes" id="UP000265520"/>
    </source>
</evidence>
<accession>A0A392UCG4</accession>
<reference evidence="1 2" key="1">
    <citation type="journal article" date="2018" name="Front. Plant Sci.">
        <title>Red Clover (Trifolium pratense) and Zigzag Clover (T. medium) - A Picture of Genomic Similarities and Differences.</title>
        <authorList>
            <person name="Dluhosova J."/>
            <person name="Istvanek J."/>
            <person name="Nedelnik J."/>
            <person name="Repkova J."/>
        </authorList>
    </citation>
    <scope>NUCLEOTIDE SEQUENCE [LARGE SCALE GENOMIC DNA]</scope>
    <source>
        <strain evidence="2">cv. 10/8</strain>
        <tissue evidence="1">Leaf</tissue>
    </source>
</reference>
<protein>
    <submittedName>
        <fullName evidence="1">Limonoid UDP-glucosyltransferase-like protein</fullName>
    </submittedName>
</protein>
<comment type="caution">
    <text evidence="1">The sequence shown here is derived from an EMBL/GenBank/DDBJ whole genome shotgun (WGS) entry which is preliminary data.</text>
</comment>
<feature type="non-terminal residue" evidence="1">
    <location>
        <position position="1"/>
    </location>
</feature>
<dbReference type="EMBL" id="LXQA010782107">
    <property type="protein sequence ID" value="MCI70738.1"/>
    <property type="molecule type" value="Genomic_DNA"/>
</dbReference>
<keyword evidence="2" id="KW-1185">Reference proteome</keyword>
<sequence length="54" mass="6023">ESTTGEKAEELKKNAGKWKKVAEDAVAIGGSSDRNLDEFMEDIKKRCIVNIQKI</sequence>
<dbReference type="GO" id="GO:0016740">
    <property type="term" value="F:transferase activity"/>
    <property type="evidence" value="ECO:0007669"/>
    <property type="project" value="UniProtKB-KW"/>
</dbReference>
<dbReference type="AlphaFoldDB" id="A0A392UCG4"/>